<dbReference type="eggNOG" id="ENOG502S5TX">
    <property type="taxonomic scope" value="Eukaryota"/>
</dbReference>
<keyword evidence="2" id="KW-1133">Transmembrane helix</keyword>
<proteinExistence type="predicted"/>
<gene>
    <name evidence="3" type="ORF">OSTLU_89084</name>
</gene>
<keyword evidence="2" id="KW-0472">Membrane</keyword>
<dbReference type="RefSeq" id="XP_001421401.1">
    <property type="nucleotide sequence ID" value="XM_001421364.1"/>
</dbReference>
<feature type="transmembrane region" description="Helical" evidence="2">
    <location>
        <begin position="192"/>
        <end position="213"/>
    </location>
</feature>
<dbReference type="EMBL" id="CP000594">
    <property type="protein sequence ID" value="ABO99694.1"/>
    <property type="molecule type" value="Genomic_DNA"/>
</dbReference>
<reference evidence="3 4" key="1">
    <citation type="journal article" date="2007" name="Proc. Natl. Acad. Sci. U.S.A.">
        <title>The tiny eukaryote Ostreococcus provides genomic insights into the paradox of plankton speciation.</title>
        <authorList>
            <person name="Palenik B."/>
            <person name="Grimwood J."/>
            <person name="Aerts A."/>
            <person name="Rouze P."/>
            <person name="Salamov A."/>
            <person name="Putnam N."/>
            <person name="Dupont C."/>
            <person name="Jorgensen R."/>
            <person name="Derelle E."/>
            <person name="Rombauts S."/>
            <person name="Zhou K."/>
            <person name="Otillar R."/>
            <person name="Merchant S.S."/>
            <person name="Podell S."/>
            <person name="Gaasterland T."/>
            <person name="Napoli C."/>
            <person name="Gendler K."/>
            <person name="Manuell A."/>
            <person name="Tai V."/>
            <person name="Vallon O."/>
            <person name="Piganeau G."/>
            <person name="Jancek S."/>
            <person name="Heijde M."/>
            <person name="Jabbari K."/>
            <person name="Bowler C."/>
            <person name="Lohr M."/>
            <person name="Robbens S."/>
            <person name="Werner G."/>
            <person name="Dubchak I."/>
            <person name="Pazour G.J."/>
            <person name="Ren Q."/>
            <person name="Paulsen I."/>
            <person name="Delwiche C."/>
            <person name="Schmutz J."/>
            <person name="Rokhsar D."/>
            <person name="Van de Peer Y."/>
            <person name="Moreau H."/>
            <person name="Grigoriev I.V."/>
        </authorList>
    </citation>
    <scope>NUCLEOTIDE SEQUENCE [LARGE SCALE GENOMIC DNA]</scope>
    <source>
        <strain evidence="3 4">CCE9901</strain>
    </source>
</reference>
<dbReference type="OrthoDB" id="533393at2759"/>
<organism evidence="3 4">
    <name type="scientific">Ostreococcus lucimarinus (strain CCE9901)</name>
    <dbReference type="NCBI Taxonomy" id="436017"/>
    <lineage>
        <taxon>Eukaryota</taxon>
        <taxon>Viridiplantae</taxon>
        <taxon>Chlorophyta</taxon>
        <taxon>Mamiellophyceae</taxon>
        <taxon>Mamiellales</taxon>
        <taxon>Bathycoccaceae</taxon>
        <taxon>Ostreococcus</taxon>
    </lineage>
</organism>
<protein>
    <submittedName>
        <fullName evidence="3">Uncharacterized protein</fullName>
    </submittedName>
</protein>
<sequence length="256" mass="27386">MRPSVAVVARAAAFARVARPRASRARRPASSTRRPRATRVSASPELEPRDVAPWTAPGYRGARVSALDERAQTACVLAVWAAILLGTYECCEVVGPATRALAPELAAWSARSWPLIGLTYIAAGAAHFAVHDGFTSMMPHKGAWGFWNLPGSASFHVNWTGVAEILGGFGVVLGSLPFGLTPDFCESWLTPASAAGLFLLTIVVTPANTYMWTHNSPGPLPPNADESMQVLPWQGHLARAALQIFLLTMLHGLIVR</sequence>
<dbReference type="KEGG" id="olu:OSTLU_89084"/>
<feature type="transmembrane region" description="Helical" evidence="2">
    <location>
        <begin position="159"/>
        <end position="180"/>
    </location>
</feature>
<keyword evidence="4" id="KW-1185">Reference proteome</keyword>
<dbReference type="OMA" id="PANTYMF"/>
<dbReference type="Proteomes" id="UP000001568">
    <property type="component" value="Chromosome 14"/>
</dbReference>
<dbReference type="PANTHER" id="PTHR36974:SF1">
    <property type="entry name" value="DOXX FAMILY MEMBRANE PROTEIN"/>
    <property type="match status" value="1"/>
</dbReference>
<evidence type="ECO:0000256" key="2">
    <source>
        <dbReference type="SAM" id="Phobius"/>
    </source>
</evidence>
<dbReference type="Gramene" id="ABO99694">
    <property type="protein sequence ID" value="ABO99694"/>
    <property type="gene ID" value="OSTLU_89084"/>
</dbReference>
<evidence type="ECO:0000313" key="4">
    <source>
        <dbReference type="Proteomes" id="UP000001568"/>
    </source>
</evidence>
<keyword evidence="2" id="KW-0812">Transmembrane</keyword>
<dbReference type="GeneID" id="5005405"/>
<feature type="region of interest" description="Disordered" evidence="1">
    <location>
        <begin position="19"/>
        <end position="49"/>
    </location>
</feature>
<dbReference type="HOGENOM" id="CLU_078630_0_0_1"/>
<feature type="transmembrane region" description="Helical" evidence="2">
    <location>
        <begin position="233"/>
        <end position="255"/>
    </location>
</feature>
<dbReference type="PANTHER" id="PTHR36974">
    <property type="entry name" value="MEMBRANE PROTEIN-RELATED"/>
    <property type="match status" value="1"/>
</dbReference>
<dbReference type="AlphaFoldDB" id="A4S767"/>
<evidence type="ECO:0000256" key="1">
    <source>
        <dbReference type="SAM" id="MobiDB-lite"/>
    </source>
</evidence>
<name>A4S767_OSTLU</name>
<feature type="compositionally biased region" description="Basic residues" evidence="1">
    <location>
        <begin position="19"/>
        <end position="37"/>
    </location>
</feature>
<accession>A4S767</accession>
<evidence type="ECO:0000313" key="3">
    <source>
        <dbReference type="EMBL" id="ABO99694.1"/>
    </source>
</evidence>